<evidence type="ECO:0000313" key="3">
    <source>
        <dbReference type="Proteomes" id="UP000317155"/>
    </source>
</evidence>
<protein>
    <recommendedName>
        <fullName evidence="4">SelT/SelW/SelH family protein</fullName>
    </recommendedName>
</protein>
<dbReference type="OrthoDB" id="5406053at2"/>
<name>A0A550JGD5_9BACT</name>
<accession>A0A550JGD5</accession>
<dbReference type="InterPro" id="IPR011893">
    <property type="entry name" value="Selenoprotein_Rdx-typ"/>
</dbReference>
<proteinExistence type="predicted"/>
<evidence type="ECO:0008006" key="4">
    <source>
        <dbReference type="Google" id="ProtNLM"/>
    </source>
</evidence>
<dbReference type="Proteomes" id="UP000317155">
    <property type="component" value="Unassembled WGS sequence"/>
</dbReference>
<dbReference type="Gene3D" id="3.40.30.10">
    <property type="entry name" value="Glutaredoxin"/>
    <property type="match status" value="1"/>
</dbReference>
<evidence type="ECO:0000313" key="2">
    <source>
        <dbReference type="EMBL" id="TRO82276.1"/>
    </source>
</evidence>
<evidence type="ECO:0000256" key="1">
    <source>
        <dbReference type="ARBA" id="ARBA00023284"/>
    </source>
</evidence>
<organism evidence="2 3">
    <name type="scientific">Trichloromonas acetexigens</name>
    <dbReference type="NCBI Taxonomy" id="38815"/>
    <lineage>
        <taxon>Bacteria</taxon>
        <taxon>Pseudomonadati</taxon>
        <taxon>Thermodesulfobacteriota</taxon>
        <taxon>Desulfuromonadia</taxon>
        <taxon>Desulfuromonadales</taxon>
        <taxon>Trichloromonadaceae</taxon>
        <taxon>Trichloromonas</taxon>
    </lineage>
</organism>
<dbReference type="AlphaFoldDB" id="A0A550JGD5"/>
<sequence length="52" mass="5853">MKAQFPAAAIDIEAGPHRSEFAVVVDGSPVFSRLEQRRYPEVEEVVVLLREL</sequence>
<keyword evidence="3" id="KW-1185">Reference proteome</keyword>
<comment type="caution">
    <text evidence="2">The sequence shown here is derived from an EMBL/GenBank/DDBJ whole genome shotgun (WGS) entry which is preliminary data.</text>
</comment>
<keyword evidence="1" id="KW-0676">Redox-active center</keyword>
<dbReference type="EMBL" id="VJVV01000004">
    <property type="protein sequence ID" value="TRO82276.1"/>
    <property type="molecule type" value="Genomic_DNA"/>
</dbReference>
<gene>
    <name evidence="2" type="ORF">FL622_06780</name>
</gene>
<dbReference type="Pfam" id="PF10262">
    <property type="entry name" value="Rdx"/>
    <property type="match status" value="1"/>
</dbReference>
<reference evidence="2 3" key="1">
    <citation type="submission" date="2019-07" db="EMBL/GenBank/DDBJ databases">
        <title>Insights of Desulfuromonas acetexigens electromicrobiology.</title>
        <authorList>
            <person name="Katuri K."/>
            <person name="Sapireddy V."/>
            <person name="Shaw D.R."/>
            <person name="Saikaly P."/>
        </authorList>
    </citation>
    <scope>NUCLEOTIDE SEQUENCE [LARGE SCALE GENOMIC DNA]</scope>
    <source>
        <strain evidence="2 3">2873</strain>
    </source>
</reference>